<keyword evidence="2" id="KW-1185">Reference proteome</keyword>
<accession>A0ACC0P2F3</accession>
<dbReference type="Proteomes" id="UP001062846">
    <property type="component" value="Chromosome 4"/>
</dbReference>
<sequence>MAEAEVQWPRVTAVAEAGAVTRPDFSAEAYTPPTPHLFVPSSFAAYPPQRTEYDAELVLRDPETHIANTWTEVYS</sequence>
<reference evidence="1" key="1">
    <citation type="submission" date="2022-02" db="EMBL/GenBank/DDBJ databases">
        <title>Plant Genome Project.</title>
        <authorList>
            <person name="Zhang R.-G."/>
        </authorList>
    </citation>
    <scope>NUCLEOTIDE SEQUENCE</scope>
    <source>
        <strain evidence="1">AT1</strain>
    </source>
</reference>
<organism evidence="1 2">
    <name type="scientific">Rhododendron molle</name>
    <name type="common">Chinese azalea</name>
    <name type="synonym">Azalea mollis</name>
    <dbReference type="NCBI Taxonomy" id="49168"/>
    <lineage>
        <taxon>Eukaryota</taxon>
        <taxon>Viridiplantae</taxon>
        <taxon>Streptophyta</taxon>
        <taxon>Embryophyta</taxon>
        <taxon>Tracheophyta</taxon>
        <taxon>Spermatophyta</taxon>
        <taxon>Magnoliopsida</taxon>
        <taxon>eudicotyledons</taxon>
        <taxon>Gunneridae</taxon>
        <taxon>Pentapetalae</taxon>
        <taxon>asterids</taxon>
        <taxon>Ericales</taxon>
        <taxon>Ericaceae</taxon>
        <taxon>Ericoideae</taxon>
        <taxon>Rhodoreae</taxon>
        <taxon>Rhododendron</taxon>
    </lineage>
</organism>
<evidence type="ECO:0000313" key="1">
    <source>
        <dbReference type="EMBL" id="KAI8559675.1"/>
    </source>
</evidence>
<protein>
    <submittedName>
        <fullName evidence="1">Uncharacterized protein</fullName>
    </submittedName>
</protein>
<proteinExistence type="predicted"/>
<comment type="caution">
    <text evidence="1">The sequence shown here is derived from an EMBL/GenBank/DDBJ whole genome shotgun (WGS) entry which is preliminary data.</text>
</comment>
<evidence type="ECO:0000313" key="2">
    <source>
        <dbReference type="Proteomes" id="UP001062846"/>
    </source>
</evidence>
<gene>
    <name evidence="1" type="ORF">RHMOL_Rhmol04G0192100</name>
</gene>
<dbReference type="EMBL" id="CM046391">
    <property type="protein sequence ID" value="KAI8559675.1"/>
    <property type="molecule type" value="Genomic_DNA"/>
</dbReference>
<name>A0ACC0P2F3_RHOML</name>